<evidence type="ECO:0000313" key="4">
    <source>
        <dbReference type="EMBL" id="GKV05609.1"/>
    </source>
</evidence>
<keyword evidence="3" id="KW-0812">Transmembrane</keyword>
<keyword evidence="3" id="KW-1133">Transmembrane helix</keyword>
<proteinExistence type="predicted"/>
<keyword evidence="3" id="KW-0472">Membrane</keyword>
<feature type="transmembrane region" description="Helical" evidence="3">
    <location>
        <begin position="79"/>
        <end position="98"/>
    </location>
</feature>
<name>A0AAV5J0P3_9ROSI</name>
<sequence length="257" mass="29029">MAHKEGDSGSDPKVVGGVDFEDDTSEKSRLSAQPPPPPPSGSETVGGRKRKNREISDGCQRAQNEGLSKDAKYRAKQKVNVFIISFAGVVLNFYYIMYFQAAQQELEKENKDLKAKTDELERENMQLKWDKVGLEKRVLELKIEVQEAVVEKEKAAVEKEKAAVEKEKAVAGLEKQVLELKIEVKEAVVEKEKAVAEKEKAERIHIQQKFDTDQNLQNLTDELCFFKFISNITADGSVSLPFLLKLLKTYGFFLLFA</sequence>
<feature type="region of interest" description="Disordered" evidence="2">
    <location>
        <begin position="1"/>
        <end position="63"/>
    </location>
</feature>
<feature type="coiled-coil region" evidence="1">
    <location>
        <begin position="96"/>
        <end position="204"/>
    </location>
</feature>
<organism evidence="4 5">
    <name type="scientific">Rubroshorea leprosula</name>
    <dbReference type="NCBI Taxonomy" id="152421"/>
    <lineage>
        <taxon>Eukaryota</taxon>
        <taxon>Viridiplantae</taxon>
        <taxon>Streptophyta</taxon>
        <taxon>Embryophyta</taxon>
        <taxon>Tracheophyta</taxon>
        <taxon>Spermatophyta</taxon>
        <taxon>Magnoliopsida</taxon>
        <taxon>eudicotyledons</taxon>
        <taxon>Gunneridae</taxon>
        <taxon>Pentapetalae</taxon>
        <taxon>rosids</taxon>
        <taxon>malvids</taxon>
        <taxon>Malvales</taxon>
        <taxon>Dipterocarpaceae</taxon>
        <taxon>Rubroshorea</taxon>
    </lineage>
</organism>
<evidence type="ECO:0000256" key="1">
    <source>
        <dbReference type="SAM" id="Coils"/>
    </source>
</evidence>
<keyword evidence="5" id="KW-1185">Reference proteome</keyword>
<gene>
    <name evidence="4" type="ORF">SLEP1_g17599</name>
</gene>
<comment type="caution">
    <text evidence="4">The sequence shown here is derived from an EMBL/GenBank/DDBJ whole genome shotgun (WGS) entry which is preliminary data.</text>
</comment>
<dbReference type="EMBL" id="BPVZ01000024">
    <property type="protein sequence ID" value="GKV05609.1"/>
    <property type="molecule type" value="Genomic_DNA"/>
</dbReference>
<dbReference type="Proteomes" id="UP001054252">
    <property type="component" value="Unassembled WGS sequence"/>
</dbReference>
<reference evidence="4 5" key="1">
    <citation type="journal article" date="2021" name="Commun. Biol.">
        <title>The genome of Shorea leprosula (Dipterocarpaceae) highlights the ecological relevance of drought in aseasonal tropical rainforests.</title>
        <authorList>
            <person name="Ng K.K.S."/>
            <person name="Kobayashi M.J."/>
            <person name="Fawcett J.A."/>
            <person name="Hatakeyama M."/>
            <person name="Paape T."/>
            <person name="Ng C.H."/>
            <person name="Ang C.C."/>
            <person name="Tnah L.H."/>
            <person name="Lee C.T."/>
            <person name="Nishiyama T."/>
            <person name="Sese J."/>
            <person name="O'Brien M.J."/>
            <person name="Copetti D."/>
            <person name="Mohd Noor M.I."/>
            <person name="Ong R.C."/>
            <person name="Putra M."/>
            <person name="Sireger I.Z."/>
            <person name="Indrioko S."/>
            <person name="Kosugi Y."/>
            <person name="Izuno A."/>
            <person name="Isagi Y."/>
            <person name="Lee S.L."/>
            <person name="Shimizu K.K."/>
        </authorList>
    </citation>
    <scope>NUCLEOTIDE SEQUENCE [LARGE SCALE GENOMIC DNA]</scope>
    <source>
        <strain evidence="4">214</strain>
    </source>
</reference>
<evidence type="ECO:0000313" key="5">
    <source>
        <dbReference type="Proteomes" id="UP001054252"/>
    </source>
</evidence>
<evidence type="ECO:0000256" key="3">
    <source>
        <dbReference type="SAM" id="Phobius"/>
    </source>
</evidence>
<protein>
    <submittedName>
        <fullName evidence="4">Uncharacterized protein</fullName>
    </submittedName>
</protein>
<dbReference type="AlphaFoldDB" id="A0AAV5J0P3"/>
<keyword evidence="1" id="KW-0175">Coiled coil</keyword>
<accession>A0AAV5J0P3</accession>
<evidence type="ECO:0000256" key="2">
    <source>
        <dbReference type="SAM" id="MobiDB-lite"/>
    </source>
</evidence>